<name>A0A0B2UNQ2_9MICR</name>
<dbReference type="Pfam" id="PF07491">
    <property type="entry name" value="PPI_Ypi1"/>
    <property type="match status" value="1"/>
</dbReference>
<keyword evidence="2" id="KW-0539">Nucleus</keyword>
<dbReference type="PANTHER" id="PTHR20835">
    <property type="entry name" value="E3 UBIQUITIN-PROTEIN LIGASE PPP1R11-RELATED"/>
    <property type="match status" value="1"/>
</dbReference>
<dbReference type="AlphaFoldDB" id="A0A0B2UNQ2"/>
<dbReference type="OrthoDB" id="307488at2759"/>
<comment type="similarity">
    <text evidence="1 2">Belongs to the YPI1 family.</text>
</comment>
<organism evidence="3 4">
    <name type="scientific">Ordospora colligata OC4</name>
    <dbReference type="NCBI Taxonomy" id="1354746"/>
    <lineage>
        <taxon>Eukaryota</taxon>
        <taxon>Fungi</taxon>
        <taxon>Fungi incertae sedis</taxon>
        <taxon>Microsporidia</taxon>
        <taxon>Ordosporidae</taxon>
        <taxon>Ordospora</taxon>
    </lineage>
</organism>
<dbReference type="HOGENOM" id="CLU_208053_0_0_1"/>
<comment type="function">
    <text evidence="2">Regulator of type 1 phosphatases which maintains protein phosphatase activity under strict control.</text>
</comment>
<gene>
    <name evidence="3" type="ORF">M896_012410</name>
</gene>
<dbReference type="PANTHER" id="PTHR20835:SF0">
    <property type="entry name" value="E3 UBIQUITIN-PROTEIN LIGASE PPP1R11"/>
    <property type="match status" value="1"/>
</dbReference>
<sequence>MTNAVTVTKIKLKLVRRDRRVSWADDVVDNEGLGKMKSNVCCIFCSKNKDKHKNKYERS</sequence>
<dbReference type="GeneID" id="26261084"/>
<comment type="subcellular location">
    <subcellularLocation>
        <location evidence="2">Nucleus</location>
    </subcellularLocation>
</comment>
<dbReference type="Proteomes" id="UP000031056">
    <property type="component" value="Unassembled WGS sequence"/>
</dbReference>
<dbReference type="EMBL" id="JOKQ01000001">
    <property type="protein sequence ID" value="KHN70585.1"/>
    <property type="molecule type" value="Genomic_DNA"/>
</dbReference>
<evidence type="ECO:0000313" key="4">
    <source>
        <dbReference type="Proteomes" id="UP000031056"/>
    </source>
</evidence>
<protein>
    <recommendedName>
        <fullName evidence="2">Type 1 phosphatases regulator</fullName>
    </recommendedName>
</protein>
<dbReference type="InParanoid" id="A0A0B2UNQ2"/>
<keyword evidence="4" id="KW-1185">Reference proteome</keyword>
<evidence type="ECO:0000256" key="1">
    <source>
        <dbReference type="ARBA" id="ARBA00005605"/>
    </source>
</evidence>
<dbReference type="VEuPathDB" id="MicrosporidiaDB:M896_012410"/>
<dbReference type="GO" id="GO:0004865">
    <property type="term" value="F:protein serine/threonine phosphatase inhibitor activity"/>
    <property type="evidence" value="ECO:0007669"/>
    <property type="project" value="UniProtKB-UniRule"/>
</dbReference>
<evidence type="ECO:0000256" key="2">
    <source>
        <dbReference type="RuleBase" id="RU367162"/>
    </source>
</evidence>
<comment type="caution">
    <text evidence="3">The sequence shown here is derived from an EMBL/GenBank/DDBJ whole genome shotgun (WGS) entry which is preliminary data.</text>
</comment>
<evidence type="ECO:0000313" key="3">
    <source>
        <dbReference type="EMBL" id="KHN70585.1"/>
    </source>
</evidence>
<dbReference type="InterPro" id="IPR011107">
    <property type="entry name" value="PPI_Ypi1"/>
</dbReference>
<dbReference type="RefSeq" id="XP_014564627.1">
    <property type="nucleotide sequence ID" value="XM_014709141.1"/>
</dbReference>
<dbReference type="GO" id="GO:0005634">
    <property type="term" value="C:nucleus"/>
    <property type="evidence" value="ECO:0007669"/>
    <property type="project" value="UniProtKB-SubCell"/>
</dbReference>
<dbReference type="GO" id="GO:0008157">
    <property type="term" value="F:protein phosphatase 1 binding"/>
    <property type="evidence" value="ECO:0007669"/>
    <property type="project" value="TreeGrafter"/>
</dbReference>
<reference evidence="3 4" key="1">
    <citation type="journal article" date="2014" name="MBio">
        <title>The Ordospora colligata genome; evolution of extreme reduction in microsporidia and host-to-parasite horizontal gene transfer.</title>
        <authorList>
            <person name="Pombert J.-F."/>
            <person name="Haag K.L."/>
            <person name="Beidas S."/>
            <person name="Ebert D."/>
            <person name="Keeling P.J."/>
        </authorList>
    </citation>
    <scope>NUCLEOTIDE SEQUENCE [LARGE SCALE GENOMIC DNA]</scope>
    <source>
        <strain evidence="3 4">OC4</strain>
    </source>
</reference>
<accession>A0A0B2UNQ2</accession>
<proteinExistence type="inferred from homology"/>